<geneLocation type="plasmid" evidence="2">
    <name>unnamed2</name>
</geneLocation>
<dbReference type="SUPFAM" id="SSF52218">
    <property type="entry name" value="Flavoproteins"/>
    <property type="match status" value="1"/>
</dbReference>
<evidence type="ECO:0000313" key="2">
    <source>
        <dbReference type="EMBL" id="WTW74246.1"/>
    </source>
</evidence>
<keyword evidence="1" id="KW-0812">Transmembrane</keyword>
<accession>A0AAU2W3Q1</accession>
<sequence>MGAQPRVTVYWYSQTGQLLESVAAVTVPLERAGWDVRMVEIRPWEAFPFPWPVRRFFGVFPASVDPDAALPITVRPPVPEDDDTDLVVFAYPVWYLAPALPMRALICAEPKAFDGRAVIGLIACRNMWYSAVIEVQRLLQGAGARYVGTIASVDTASAAVTFVTTLRWLLAGKRDASWGFPRAGVGKDELDRLAVLGERIAELAPAQSEPALEQDTTGSVSEDALADRIREVLAAHDAAPVNFPLAAADLLAGKVFRIWGRVIRAAGRRGEVQRTALSGMFVLWLTGAILAGLPTVVVTRILFKAGFDAAVARRLAPVVARLAEVRR</sequence>
<keyword evidence="1" id="KW-1133">Transmembrane helix</keyword>
<keyword evidence="2" id="KW-0614">Plasmid</keyword>
<protein>
    <recommendedName>
        <fullName evidence="3">Dialkylrecorsinol condensing enzyme</fullName>
    </recommendedName>
</protein>
<proteinExistence type="predicted"/>
<organism evidence="2">
    <name type="scientific">Streptomyces sp. NBC_00008</name>
    <dbReference type="NCBI Taxonomy" id="2903610"/>
    <lineage>
        <taxon>Bacteria</taxon>
        <taxon>Bacillati</taxon>
        <taxon>Actinomycetota</taxon>
        <taxon>Actinomycetes</taxon>
        <taxon>Kitasatosporales</taxon>
        <taxon>Streptomycetaceae</taxon>
        <taxon>Streptomyces</taxon>
    </lineage>
</organism>
<dbReference type="EMBL" id="CP108315">
    <property type="protein sequence ID" value="WTW74246.1"/>
    <property type="molecule type" value="Genomic_DNA"/>
</dbReference>
<evidence type="ECO:0000256" key="1">
    <source>
        <dbReference type="SAM" id="Phobius"/>
    </source>
</evidence>
<reference evidence="2" key="1">
    <citation type="submission" date="2022-10" db="EMBL/GenBank/DDBJ databases">
        <title>The complete genomes of actinobacterial strains from the NBC collection.</title>
        <authorList>
            <person name="Joergensen T.S."/>
            <person name="Alvarez Arevalo M."/>
            <person name="Sterndorff E.B."/>
            <person name="Faurdal D."/>
            <person name="Vuksanovic O."/>
            <person name="Mourched A.-S."/>
            <person name="Charusanti P."/>
            <person name="Shaw S."/>
            <person name="Blin K."/>
            <person name="Weber T."/>
        </authorList>
    </citation>
    <scope>NUCLEOTIDE SEQUENCE</scope>
    <source>
        <strain evidence="2">NBC_00008</strain>
        <plasmid evidence="2">unnamed2</plasmid>
    </source>
</reference>
<keyword evidence="1" id="KW-0472">Membrane</keyword>
<dbReference type="InterPro" id="IPR029039">
    <property type="entry name" value="Flavoprotein-like_sf"/>
</dbReference>
<evidence type="ECO:0008006" key="3">
    <source>
        <dbReference type="Google" id="ProtNLM"/>
    </source>
</evidence>
<dbReference type="AlphaFoldDB" id="A0AAU2W3Q1"/>
<name>A0AAU2W3Q1_9ACTN</name>
<feature type="transmembrane region" description="Helical" evidence="1">
    <location>
        <begin position="281"/>
        <end position="303"/>
    </location>
</feature>
<gene>
    <name evidence="2" type="ORF">OG398_38900</name>
</gene>
<dbReference type="Gene3D" id="3.40.50.360">
    <property type="match status" value="1"/>
</dbReference>